<name>A0A8H6YG62_9AGAR</name>
<organism evidence="3 4">
    <name type="scientific">Mycena venus</name>
    <dbReference type="NCBI Taxonomy" id="2733690"/>
    <lineage>
        <taxon>Eukaryota</taxon>
        <taxon>Fungi</taxon>
        <taxon>Dikarya</taxon>
        <taxon>Basidiomycota</taxon>
        <taxon>Agaricomycotina</taxon>
        <taxon>Agaricomycetes</taxon>
        <taxon>Agaricomycetidae</taxon>
        <taxon>Agaricales</taxon>
        <taxon>Marasmiineae</taxon>
        <taxon>Mycenaceae</taxon>
        <taxon>Mycena</taxon>
    </lineage>
</organism>
<feature type="chain" id="PRO_5034262354" description="DUF5648 domain-containing protein" evidence="1">
    <location>
        <begin position="20"/>
        <end position="195"/>
    </location>
</feature>
<evidence type="ECO:0000259" key="2">
    <source>
        <dbReference type="Pfam" id="PF18885"/>
    </source>
</evidence>
<feature type="domain" description="DUF5648" evidence="2">
    <location>
        <begin position="64"/>
        <end position="189"/>
    </location>
</feature>
<comment type="caution">
    <text evidence="3">The sequence shown here is derived from an EMBL/GenBank/DDBJ whole genome shotgun (WGS) entry which is preliminary data.</text>
</comment>
<dbReference type="OrthoDB" id="9971254at2759"/>
<proteinExistence type="predicted"/>
<dbReference type="InterPro" id="IPR043708">
    <property type="entry name" value="DUF5648"/>
</dbReference>
<evidence type="ECO:0000313" key="3">
    <source>
        <dbReference type="EMBL" id="KAF7358111.1"/>
    </source>
</evidence>
<evidence type="ECO:0000256" key="1">
    <source>
        <dbReference type="SAM" id="SignalP"/>
    </source>
</evidence>
<gene>
    <name evidence="3" type="ORF">MVEN_00859200</name>
</gene>
<reference evidence="3" key="1">
    <citation type="submission" date="2020-05" db="EMBL/GenBank/DDBJ databases">
        <title>Mycena genomes resolve the evolution of fungal bioluminescence.</title>
        <authorList>
            <person name="Tsai I.J."/>
        </authorList>
    </citation>
    <scope>NUCLEOTIDE SEQUENCE</scope>
    <source>
        <strain evidence="3">CCC161011</strain>
    </source>
</reference>
<keyword evidence="4" id="KW-1185">Reference proteome</keyword>
<evidence type="ECO:0000313" key="4">
    <source>
        <dbReference type="Proteomes" id="UP000620124"/>
    </source>
</evidence>
<accession>A0A8H6YG62</accession>
<dbReference type="Proteomes" id="UP000620124">
    <property type="component" value="Unassembled WGS sequence"/>
</dbReference>
<dbReference type="AlphaFoldDB" id="A0A8H6YG62"/>
<protein>
    <recommendedName>
        <fullName evidence="2">DUF5648 domain-containing protein</fullName>
    </recommendedName>
</protein>
<keyword evidence="1" id="KW-0732">Signal</keyword>
<dbReference type="Pfam" id="PF18885">
    <property type="entry name" value="DUF5648"/>
    <property type="match status" value="1"/>
</dbReference>
<feature type="signal peptide" evidence="1">
    <location>
        <begin position="1"/>
        <end position="19"/>
    </location>
</feature>
<sequence>MQSFLFILSALFWFTASNALPSGVFQDMKARTIVPVPDTCGNSSDAVPLFATSGGPIHDFVLDTSTVAITSLVGPQGFTFVGVSARVFTTQETSTMPLYQIYLVDGNSDITDHIYTMSETERNLALEVGYRDGGITGYIYPTQICGSIPYYRLDNSAATEHFYTVSEAERESTLAEGGWSDEGIVGYVLPPNCTE</sequence>
<dbReference type="EMBL" id="JACAZI010000006">
    <property type="protein sequence ID" value="KAF7358111.1"/>
    <property type="molecule type" value="Genomic_DNA"/>
</dbReference>